<dbReference type="EMBL" id="DSMU01000115">
    <property type="protein sequence ID" value="HEL65398.1"/>
    <property type="molecule type" value="Genomic_DNA"/>
</dbReference>
<name>A0A7C2INY4_9THEO</name>
<feature type="domain" description="Cell wall hydrolase SleB" evidence="10">
    <location>
        <begin position="129"/>
        <end position="226"/>
    </location>
</feature>
<evidence type="ECO:0000256" key="6">
    <source>
        <dbReference type="ARBA" id="ARBA00022969"/>
    </source>
</evidence>
<protein>
    <recommendedName>
        <fullName evidence="2 8">Spore cortex-lytic enzyme</fullName>
    </recommendedName>
</protein>
<evidence type="ECO:0000256" key="5">
    <source>
        <dbReference type="ARBA" id="ARBA00022801"/>
    </source>
</evidence>
<evidence type="ECO:0000256" key="2">
    <source>
        <dbReference type="ARBA" id="ARBA00018364"/>
    </source>
</evidence>
<keyword evidence="4" id="KW-0732">Signal</keyword>
<proteinExistence type="inferred from homology"/>
<accession>A0A7C2INY4</accession>
<feature type="domain" description="Peptidoglycan binding-like" evidence="9">
    <location>
        <begin position="41"/>
        <end position="94"/>
    </location>
</feature>
<organism evidence="11">
    <name type="scientific">Ammonifex degensii</name>
    <dbReference type="NCBI Taxonomy" id="42838"/>
    <lineage>
        <taxon>Bacteria</taxon>
        <taxon>Bacillati</taxon>
        <taxon>Bacillota</taxon>
        <taxon>Clostridia</taxon>
        <taxon>Thermoanaerobacterales</taxon>
        <taxon>Thermoanaerobacteraceae</taxon>
        <taxon>Ammonifex</taxon>
    </lineage>
</organism>
<evidence type="ECO:0000313" key="11">
    <source>
        <dbReference type="EMBL" id="HEL65398.1"/>
    </source>
</evidence>
<keyword evidence="3" id="KW-0309">Germination</keyword>
<dbReference type="GO" id="GO:0009847">
    <property type="term" value="P:spore germination"/>
    <property type="evidence" value="ECO:0007669"/>
    <property type="project" value="UniProtKB-UniRule"/>
</dbReference>
<evidence type="ECO:0000259" key="9">
    <source>
        <dbReference type="Pfam" id="PF01471"/>
    </source>
</evidence>
<comment type="caution">
    <text evidence="11">The sequence shown here is derived from an EMBL/GenBank/DDBJ whole genome shotgun (WGS) entry which is preliminary data.</text>
</comment>
<dbReference type="InterPro" id="IPR014224">
    <property type="entry name" value="Spore_cortex_SleB"/>
</dbReference>
<dbReference type="Pfam" id="PF01471">
    <property type="entry name" value="PG_binding_1"/>
    <property type="match status" value="1"/>
</dbReference>
<evidence type="ECO:0000259" key="10">
    <source>
        <dbReference type="Pfam" id="PF07486"/>
    </source>
</evidence>
<dbReference type="AlphaFoldDB" id="A0A7C2INY4"/>
<keyword evidence="6" id="KW-0749">Sporulation</keyword>
<dbReference type="InterPro" id="IPR011105">
    <property type="entry name" value="Cell_wall_hydrolase_SleB"/>
</dbReference>
<dbReference type="InterPro" id="IPR042047">
    <property type="entry name" value="SleB_dom1"/>
</dbReference>
<keyword evidence="5" id="KW-0378">Hydrolase</keyword>
<dbReference type="InterPro" id="IPR036366">
    <property type="entry name" value="PGBDSf"/>
</dbReference>
<evidence type="ECO:0000256" key="4">
    <source>
        <dbReference type="ARBA" id="ARBA00022729"/>
    </source>
</evidence>
<sequence>MRSRQAGLGVAAVMVFLLLLALGSWARAQNPVLYWGTSGWQVSRVQQRLASWGYYDGPIDGVFGNETARAVRSFQWRNGLVVDGIVGPKTWAALGFPSAPAAPVSRGYVSDRDAVILLARLITGEAADEPFEGKVAVGAVVLNRVRSASFPHTVAGVIFQPGAFESVSNGQIWRDLTTEAIRAAELAFSGWDPTGGALFFWNPAKPVSPWIWTRRILTQIGRHIFAV</sequence>
<evidence type="ECO:0000256" key="3">
    <source>
        <dbReference type="ARBA" id="ARBA00022544"/>
    </source>
</evidence>
<dbReference type="InterPro" id="IPR002477">
    <property type="entry name" value="Peptidoglycan-bd-like"/>
</dbReference>
<dbReference type="Gene3D" id="1.10.10.2520">
    <property type="entry name" value="Cell wall hydrolase SleB, domain 1"/>
    <property type="match status" value="1"/>
</dbReference>
<dbReference type="GO" id="GO:0030435">
    <property type="term" value="P:sporulation resulting in formation of a cellular spore"/>
    <property type="evidence" value="ECO:0007669"/>
    <property type="project" value="UniProtKB-KW"/>
</dbReference>
<dbReference type="NCBIfam" id="TIGR02869">
    <property type="entry name" value="spore_SleB"/>
    <property type="match status" value="1"/>
</dbReference>
<evidence type="ECO:0000256" key="7">
    <source>
        <dbReference type="ARBA" id="ARBA00023316"/>
    </source>
</evidence>
<reference evidence="11" key="1">
    <citation type="journal article" date="2020" name="mSystems">
        <title>Genome- and Community-Level Interaction Insights into Carbon Utilization and Element Cycling Functions of Hydrothermarchaeota in Hydrothermal Sediment.</title>
        <authorList>
            <person name="Zhou Z."/>
            <person name="Liu Y."/>
            <person name="Xu W."/>
            <person name="Pan J."/>
            <person name="Luo Z.H."/>
            <person name="Li M."/>
        </authorList>
    </citation>
    <scope>NUCLEOTIDE SEQUENCE [LARGE SCALE GENOMIC DNA]</scope>
    <source>
        <strain evidence="11">SpSt-300</strain>
    </source>
</reference>
<dbReference type="GO" id="GO:0071555">
    <property type="term" value="P:cell wall organization"/>
    <property type="evidence" value="ECO:0007669"/>
    <property type="project" value="UniProtKB-KW"/>
</dbReference>
<evidence type="ECO:0000256" key="8">
    <source>
        <dbReference type="NCBIfam" id="TIGR02869"/>
    </source>
</evidence>
<evidence type="ECO:0000256" key="1">
    <source>
        <dbReference type="ARBA" id="ARBA00007010"/>
    </source>
</evidence>
<gene>
    <name evidence="11" type="primary">sleB</name>
    <name evidence="11" type="ORF">ENQ34_01775</name>
</gene>
<dbReference type="Gene3D" id="6.20.240.60">
    <property type="match status" value="1"/>
</dbReference>
<dbReference type="InterPro" id="IPR036365">
    <property type="entry name" value="PGBD-like_sf"/>
</dbReference>
<dbReference type="Gene3D" id="1.10.101.10">
    <property type="entry name" value="PGBD-like superfamily/PGBD"/>
    <property type="match status" value="1"/>
</dbReference>
<dbReference type="GO" id="GO:0016787">
    <property type="term" value="F:hydrolase activity"/>
    <property type="evidence" value="ECO:0007669"/>
    <property type="project" value="UniProtKB-KW"/>
</dbReference>
<keyword evidence="7" id="KW-0961">Cell wall biogenesis/degradation</keyword>
<dbReference type="Pfam" id="PF07486">
    <property type="entry name" value="Hydrolase_2"/>
    <property type="match status" value="1"/>
</dbReference>
<comment type="similarity">
    <text evidence="1">Belongs to the SleB family.</text>
</comment>
<dbReference type="SUPFAM" id="SSF47090">
    <property type="entry name" value="PGBD-like"/>
    <property type="match status" value="1"/>
</dbReference>